<accession>A0A8H7ES00</accession>
<comment type="caution">
    <text evidence="2">The sequence shown here is derived from an EMBL/GenBank/DDBJ whole genome shotgun (WGS) entry which is preliminary data.</text>
</comment>
<dbReference type="InterPro" id="IPR000772">
    <property type="entry name" value="Ricin_B_lectin"/>
</dbReference>
<protein>
    <recommendedName>
        <fullName evidence="1">Ricin B lectin domain-containing protein</fullName>
    </recommendedName>
</protein>
<evidence type="ECO:0000313" key="2">
    <source>
        <dbReference type="EMBL" id="KAF7724148.1"/>
    </source>
</evidence>
<dbReference type="Gene3D" id="2.80.10.50">
    <property type="match status" value="1"/>
</dbReference>
<gene>
    <name evidence="2" type="ORF">EC973_001273</name>
</gene>
<dbReference type="SUPFAM" id="SSF50370">
    <property type="entry name" value="Ricin B-like lectins"/>
    <property type="match status" value="1"/>
</dbReference>
<name>A0A8H7ES00_9FUNG</name>
<dbReference type="OrthoDB" id="9895617at2759"/>
<proteinExistence type="predicted"/>
<organism evidence="2 3">
    <name type="scientific">Apophysomyces ossiformis</name>
    <dbReference type="NCBI Taxonomy" id="679940"/>
    <lineage>
        <taxon>Eukaryota</taxon>
        <taxon>Fungi</taxon>
        <taxon>Fungi incertae sedis</taxon>
        <taxon>Mucoromycota</taxon>
        <taxon>Mucoromycotina</taxon>
        <taxon>Mucoromycetes</taxon>
        <taxon>Mucorales</taxon>
        <taxon>Mucorineae</taxon>
        <taxon>Mucoraceae</taxon>
        <taxon>Apophysomyces</taxon>
    </lineage>
</organism>
<sequence length="136" mass="14953">MPEIPTGWFVIRSELNGMVADVKDGYTNPGDPIITWPKQSGDNDNQVWRYNNGFFINKRSGLGSFGAGAITAQVKQDSPRNLQQQWGYDNGYVFSHADTNLVLDVDKGATESGANVIIYGQKDGGSANQKWKLEPV</sequence>
<evidence type="ECO:0000313" key="3">
    <source>
        <dbReference type="Proteomes" id="UP000605846"/>
    </source>
</evidence>
<feature type="domain" description="Ricin B lectin" evidence="1">
    <location>
        <begin position="6"/>
        <end position="134"/>
    </location>
</feature>
<reference evidence="2" key="1">
    <citation type="submission" date="2020-01" db="EMBL/GenBank/DDBJ databases">
        <title>Genome Sequencing of Three Apophysomyces-Like Fungal Strains Confirms a Novel Fungal Genus in the Mucoromycota with divergent Burkholderia-like Endosymbiotic Bacteria.</title>
        <authorList>
            <person name="Stajich J.E."/>
            <person name="Macias A.M."/>
            <person name="Carter-House D."/>
            <person name="Lovett B."/>
            <person name="Kasson L.R."/>
            <person name="Berry K."/>
            <person name="Grigoriev I."/>
            <person name="Chang Y."/>
            <person name="Spatafora J."/>
            <person name="Kasson M.T."/>
        </authorList>
    </citation>
    <scope>NUCLEOTIDE SEQUENCE</scope>
    <source>
        <strain evidence="2">NRRL A-21654</strain>
    </source>
</reference>
<dbReference type="EMBL" id="JABAYA010000128">
    <property type="protein sequence ID" value="KAF7724148.1"/>
    <property type="molecule type" value="Genomic_DNA"/>
</dbReference>
<dbReference type="SMART" id="SM00458">
    <property type="entry name" value="RICIN"/>
    <property type="match status" value="1"/>
</dbReference>
<dbReference type="Pfam" id="PF00652">
    <property type="entry name" value="Ricin_B_lectin"/>
    <property type="match status" value="1"/>
</dbReference>
<keyword evidence="3" id="KW-1185">Reference proteome</keyword>
<dbReference type="PROSITE" id="PS50231">
    <property type="entry name" value="RICIN_B_LECTIN"/>
    <property type="match status" value="1"/>
</dbReference>
<dbReference type="InterPro" id="IPR035992">
    <property type="entry name" value="Ricin_B-like_lectins"/>
</dbReference>
<dbReference type="AlphaFoldDB" id="A0A8H7ES00"/>
<evidence type="ECO:0000259" key="1">
    <source>
        <dbReference type="SMART" id="SM00458"/>
    </source>
</evidence>
<dbReference type="Proteomes" id="UP000605846">
    <property type="component" value="Unassembled WGS sequence"/>
</dbReference>